<evidence type="ECO:0000256" key="2">
    <source>
        <dbReference type="ARBA" id="ARBA00023125"/>
    </source>
</evidence>
<dbReference type="PRINTS" id="PR00038">
    <property type="entry name" value="HTHLUXR"/>
</dbReference>
<evidence type="ECO:0000256" key="3">
    <source>
        <dbReference type="PROSITE-ProRule" id="PRU00169"/>
    </source>
</evidence>
<dbReference type="Gene3D" id="3.40.50.2300">
    <property type="match status" value="1"/>
</dbReference>
<dbReference type="Pfam" id="PF00196">
    <property type="entry name" value="GerE"/>
    <property type="match status" value="1"/>
</dbReference>
<dbReference type="InterPro" id="IPR001789">
    <property type="entry name" value="Sig_transdc_resp-reg_receiver"/>
</dbReference>
<comment type="caution">
    <text evidence="7">The sequence shown here is derived from an EMBL/GenBank/DDBJ whole genome shotgun (WGS) entry which is preliminary data.</text>
</comment>
<organism evidence="7 8">
    <name type="scientific">Aquabacterium soli</name>
    <dbReference type="NCBI Taxonomy" id="2493092"/>
    <lineage>
        <taxon>Bacteria</taxon>
        <taxon>Pseudomonadati</taxon>
        <taxon>Pseudomonadota</taxon>
        <taxon>Betaproteobacteria</taxon>
        <taxon>Burkholderiales</taxon>
        <taxon>Aquabacterium</taxon>
    </lineage>
</organism>
<evidence type="ECO:0000256" key="4">
    <source>
        <dbReference type="SAM" id="MobiDB-lite"/>
    </source>
</evidence>
<feature type="domain" description="Response regulatory" evidence="6">
    <location>
        <begin position="16"/>
        <end position="136"/>
    </location>
</feature>
<dbReference type="GO" id="GO:0006355">
    <property type="term" value="P:regulation of DNA-templated transcription"/>
    <property type="evidence" value="ECO:0007669"/>
    <property type="project" value="InterPro"/>
</dbReference>
<dbReference type="EMBL" id="RSED01000027">
    <property type="protein sequence ID" value="RRS01121.1"/>
    <property type="molecule type" value="Genomic_DNA"/>
</dbReference>
<dbReference type="PROSITE" id="PS50110">
    <property type="entry name" value="RESPONSE_REGULATORY"/>
    <property type="match status" value="1"/>
</dbReference>
<dbReference type="InterPro" id="IPR011006">
    <property type="entry name" value="CheY-like_superfamily"/>
</dbReference>
<evidence type="ECO:0000256" key="1">
    <source>
        <dbReference type="ARBA" id="ARBA00022553"/>
    </source>
</evidence>
<feature type="modified residue" description="4-aspartylphosphate" evidence="3">
    <location>
        <position position="71"/>
    </location>
</feature>
<name>A0A3R8T1Z6_9BURK</name>
<protein>
    <submittedName>
        <fullName evidence="7">DNA-binding response regulator</fullName>
    </submittedName>
</protein>
<dbReference type="AlphaFoldDB" id="A0A3R8T1Z6"/>
<dbReference type="SMART" id="SM00421">
    <property type="entry name" value="HTH_LUXR"/>
    <property type="match status" value="1"/>
</dbReference>
<dbReference type="InterPro" id="IPR016032">
    <property type="entry name" value="Sig_transdc_resp-reg_C-effctor"/>
</dbReference>
<dbReference type="InterPro" id="IPR036388">
    <property type="entry name" value="WH-like_DNA-bd_sf"/>
</dbReference>
<dbReference type="Gene3D" id="1.10.10.10">
    <property type="entry name" value="Winged helix-like DNA-binding domain superfamily/Winged helix DNA-binding domain"/>
    <property type="match status" value="1"/>
</dbReference>
<dbReference type="InterPro" id="IPR058245">
    <property type="entry name" value="NreC/VraR/RcsB-like_REC"/>
</dbReference>
<keyword evidence="8" id="KW-1185">Reference proteome</keyword>
<dbReference type="SMART" id="SM00448">
    <property type="entry name" value="REC"/>
    <property type="match status" value="1"/>
</dbReference>
<reference evidence="7 8" key="1">
    <citation type="submission" date="2018-12" db="EMBL/GenBank/DDBJ databases">
        <title>The whole draft genome of Aquabacterium sp. SJQ9.</title>
        <authorList>
            <person name="Sun L."/>
            <person name="Gao X."/>
            <person name="Chen W."/>
            <person name="Huang K."/>
        </authorList>
    </citation>
    <scope>NUCLEOTIDE SEQUENCE [LARGE SCALE GENOMIC DNA]</scope>
    <source>
        <strain evidence="7 8">SJQ9</strain>
    </source>
</reference>
<gene>
    <name evidence="7" type="ORF">EIP75_21870</name>
</gene>
<dbReference type="InterPro" id="IPR039420">
    <property type="entry name" value="WalR-like"/>
</dbReference>
<evidence type="ECO:0000313" key="7">
    <source>
        <dbReference type="EMBL" id="RRS01121.1"/>
    </source>
</evidence>
<evidence type="ECO:0000259" key="5">
    <source>
        <dbReference type="PROSITE" id="PS50043"/>
    </source>
</evidence>
<feature type="region of interest" description="Disordered" evidence="4">
    <location>
        <begin position="159"/>
        <end position="180"/>
    </location>
</feature>
<dbReference type="Proteomes" id="UP000269265">
    <property type="component" value="Unassembled WGS sequence"/>
</dbReference>
<dbReference type="CDD" id="cd06170">
    <property type="entry name" value="LuxR_C_like"/>
    <property type="match status" value="1"/>
</dbReference>
<dbReference type="PROSITE" id="PS50043">
    <property type="entry name" value="HTH_LUXR_2"/>
    <property type="match status" value="1"/>
</dbReference>
<dbReference type="GO" id="GO:0000160">
    <property type="term" value="P:phosphorelay signal transduction system"/>
    <property type="evidence" value="ECO:0007669"/>
    <property type="project" value="InterPro"/>
</dbReference>
<dbReference type="PANTHER" id="PTHR43214">
    <property type="entry name" value="TWO-COMPONENT RESPONSE REGULATOR"/>
    <property type="match status" value="1"/>
</dbReference>
<evidence type="ECO:0000259" key="6">
    <source>
        <dbReference type="PROSITE" id="PS50110"/>
    </source>
</evidence>
<dbReference type="InterPro" id="IPR000792">
    <property type="entry name" value="Tscrpt_reg_LuxR_C"/>
</dbReference>
<sequence length="244" mass="26735">MTGHTVRRPAAPRRMRIGLVEDDLSIRQKFARTIGQTDQFELWFESGSVQGALEWMAGCSAADWPEIWLVDLGLPDGSGLTVIREALATHARTHVLVISIFADDDAIIGALHAGAMGFIQKGDGDEALLEHLGNAMEGGAPISPRIAARLLASFKQSVPHGQGAAGYPDDRTEQHPPAADLTSRERAVLDCLSQGYAYEEGAELLQMSLNTFRHHIRGIYGKLGVHSRIDALDEARKRRWLHRS</sequence>
<dbReference type="GO" id="GO:0003677">
    <property type="term" value="F:DNA binding"/>
    <property type="evidence" value="ECO:0007669"/>
    <property type="project" value="UniProtKB-KW"/>
</dbReference>
<dbReference type="SUPFAM" id="SSF52172">
    <property type="entry name" value="CheY-like"/>
    <property type="match status" value="1"/>
</dbReference>
<keyword evidence="2 7" id="KW-0238">DNA-binding</keyword>
<keyword evidence="1 3" id="KW-0597">Phosphoprotein</keyword>
<feature type="domain" description="HTH luxR-type" evidence="5">
    <location>
        <begin position="174"/>
        <end position="239"/>
    </location>
</feature>
<dbReference type="Pfam" id="PF00072">
    <property type="entry name" value="Response_reg"/>
    <property type="match status" value="1"/>
</dbReference>
<dbReference type="CDD" id="cd17535">
    <property type="entry name" value="REC_NarL-like"/>
    <property type="match status" value="1"/>
</dbReference>
<dbReference type="SUPFAM" id="SSF46894">
    <property type="entry name" value="C-terminal effector domain of the bipartite response regulators"/>
    <property type="match status" value="1"/>
</dbReference>
<evidence type="ECO:0000313" key="8">
    <source>
        <dbReference type="Proteomes" id="UP000269265"/>
    </source>
</evidence>
<accession>A0A3R8T1Z6</accession>
<proteinExistence type="predicted"/>